<proteinExistence type="predicted"/>
<evidence type="ECO:0000313" key="1">
    <source>
        <dbReference type="EMBL" id="EED34681.1"/>
    </source>
</evidence>
<dbReference type="AlphaFoldDB" id="B8KV88"/>
<dbReference type="Proteomes" id="UP000004699">
    <property type="component" value="Unassembled WGS sequence"/>
</dbReference>
<accession>B8KV88</accession>
<protein>
    <submittedName>
        <fullName evidence="1">Uncharacterized protein</fullName>
    </submittedName>
</protein>
<reference evidence="2" key="1">
    <citation type="journal article" date="2013" name="BMC Microbiol.">
        <title>Taxonomy and evolution of bacteriochlorophyll a-containing members of the OM60/NOR5 clade of marine gammaproteobacteria: description of Luminiphilus syltensis gen. nov., sp. nov., reclassification of Haliea rubra as Pseudohaliea rubra gen. nov., comb. nov., and emendation of Chromatocurvus halotolerans.</title>
        <authorList>
            <person name="Spring S."/>
            <person name="Riedel T."/>
            <person name="Sproer C."/>
            <person name="Yan S."/>
            <person name="Harder J."/>
            <person name="Fuchs B.M."/>
        </authorList>
    </citation>
    <scope>NUCLEOTIDE SEQUENCE [LARGE SCALE GENOMIC DNA]</scope>
    <source>
        <strain evidence="2">NOR51-B</strain>
    </source>
</reference>
<name>B8KV88_9GAMM</name>
<evidence type="ECO:0000313" key="2">
    <source>
        <dbReference type="Proteomes" id="UP000004699"/>
    </source>
</evidence>
<sequence>MLLEPTMGLRLRAMPIDRLGSAFFDLAQSVDYMPRNAGNMVHYGCGGD</sequence>
<organism evidence="1 2">
    <name type="scientific">Luminiphilus syltensis NOR5-1B</name>
    <dbReference type="NCBI Taxonomy" id="565045"/>
    <lineage>
        <taxon>Bacteria</taxon>
        <taxon>Pseudomonadati</taxon>
        <taxon>Pseudomonadota</taxon>
        <taxon>Gammaproteobacteria</taxon>
        <taxon>Cellvibrionales</taxon>
        <taxon>Halieaceae</taxon>
        <taxon>Luminiphilus</taxon>
    </lineage>
</organism>
<dbReference type="HOGENOM" id="CLU_3154520_0_0_6"/>
<dbReference type="EMBL" id="DS999411">
    <property type="protein sequence ID" value="EED34681.1"/>
    <property type="molecule type" value="Genomic_DNA"/>
</dbReference>
<keyword evidence="2" id="KW-1185">Reference proteome</keyword>
<gene>
    <name evidence="1" type="ORF">NOR51B_619</name>
</gene>